<evidence type="ECO:0000313" key="2">
    <source>
        <dbReference type="EMBL" id="MBF8192233.1"/>
    </source>
</evidence>
<dbReference type="PANTHER" id="PTHR43135">
    <property type="entry name" value="ALPHA-D-RIBOSE 1-METHYLPHOSPHONATE 5-TRIPHOSPHATE DIPHOSPHATASE"/>
    <property type="match status" value="1"/>
</dbReference>
<protein>
    <submittedName>
        <fullName evidence="2">Alpha-D-ribose 1-methylphosphonate 5-triphosphate diphosphatase</fullName>
        <ecNumber evidence="2">3.6.1.63</ecNumber>
    </submittedName>
</protein>
<dbReference type="NCBIfam" id="NF011984">
    <property type="entry name" value="PRK15446.1-5"/>
    <property type="match status" value="1"/>
</dbReference>
<dbReference type="AlphaFoldDB" id="A0A931F5K3"/>
<name>A0A931F5K3_9ACTN</name>
<dbReference type="NCBIfam" id="NF011990">
    <property type="entry name" value="PRK15446.2-6"/>
    <property type="match status" value="1"/>
</dbReference>
<dbReference type="SUPFAM" id="SSF51338">
    <property type="entry name" value="Composite domain of metallo-dependent hydrolases"/>
    <property type="match status" value="1"/>
</dbReference>
<proteinExistence type="predicted"/>
<dbReference type="PIRSF" id="PIRSF038971">
    <property type="entry name" value="PhnM"/>
    <property type="match status" value="1"/>
</dbReference>
<dbReference type="InterPro" id="IPR011059">
    <property type="entry name" value="Metal-dep_hydrolase_composite"/>
</dbReference>
<evidence type="ECO:0000313" key="3">
    <source>
        <dbReference type="Proteomes" id="UP000605361"/>
    </source>
</evidence>
<dbReference type="Pfam" id="PF07969">
    <property type="entry name" value="Amidohydro_3"/>
    <property type="match status" value="1"/>
</dbReference>
<dbReference type="RefSeq" id="WP_195901134.1">
    <property type="nucleotide sequence ID" value="NZ_JADOGI010000199.1"/>
</dbReference>
<dbReference type="Gene3D" id="2.30.40.10">
    <property type="entry name" value="Urease, subunit C, domain 1"/>
    <property type="match status" value="2"/>
</dbReference>
<sequence>MSVPVSVPVRVLAHAKAVLPDRVIDDALVVIEHGLITHVGPVRPGSVPAEAVDLRGALLLPGIVDTHSDGLETELRPRPGAEFEVGFGVSSFEGRVRAAGVTTVFHGVAFESHNRKGRTVDRARSLDAAIRERAASGHALVDHRVLYRLDARDPDGLTALDSCLSGTPTPPPLVSFEDHTPGQGQYRDSAMYRRWLEGTEGLSTEEAQRRVETLVAERDTRIGHREIALGRLAELAALGRARLLAHDPVTAGEIDVALANGVSVAEFPTTQEAARAARERGLRVVAGAPNVLRGGSHSGNVAAADLVAAGLVDGLSSDYLPSAPLAAALLLADRGVLPLPRAVALVTSGPAAVAGLSDRGELVAGQRGDLAVVTVDRGWPTVRMTVTAGDQALLAGVGNR</sequence>
<evidence type="ECO:0000259" key="1">
    <source>
        <dbReference type="Pfam" id="PF07969"/>
    </source>
</evidence>
<dbReference type="GO" id="GO:0019700">
    <property type="term" value="P:organic phosphonate catabolic process"/>
    <property type="evidence" value="ECO:0007669"/>
    <property type="project" value="InterPro"/>
</dbReference>
<keyword evidence="2" id="KW-0378">Hydrolase</keyword>
<dbReference type="GO" id="GO:0016810">
    <property type="term" value="F:hydrolase activity, acting on carbon-nitrogen (but not peptide) bonds"/>
    <property type="evidence" value="ECO:0007669"/>
    <property type="project" value="InterPro"/>
</dbReference>
<dbReference type="InterPro" id="IPR032466">
    <property type="entry name" value="Metal_Hydrolase"/>
</dbReference>
<dbReference type="SUPFAM" id="SSF51556">
    <property type="entry name" value="Metallo-dependent hydrolases"/>
    <property type="match status" value="1"/>
</dbReference>
<dbReference type="EMBL" id="JADOGI010000199">
    <property type="protein sequence ID" value="MBF8192233.1"/>
    <property type="molecule type" value="Genomic_DNA"/>
</dbReference>
<dbReference type="InterPro" id="IPR013108">
    <property type="entry name" value="Amidohydro_3"/>
</dbReference>
<dbReference type="InterPro" id="IPR012696">
    <property type="entry name" value="PhnM"/>
</dbReference>
<reference evidence="2" key="1">
    <citation type="submission" date="2020-11" db="EMBL/GenBank/DDBJ databases">
        <title>Whole-genome analyses of Nonomuraea sp. K274.</title>
        <authorList>
            <person name="Veyisoglu A."/>
        </authorList>
    </citation>
    <scope>NUCLEOTIDE SEQUENCE</scope>
    <source>
        <strain evidence="2">K274</strain>
    </source>
</reference>
<organism evidence="2 3">
    <name type="scientific">Nonomuraea cypriaca</name>
    <dbReference type="NCBI Taxonomy" id="1187855"/>
    <lineage>
        <taxon>Bacteria</taxon>
        <taxon>Bacillati</taxon>
        <taxon>Actinomycetota</taxon>
        <taxon>Actinomycetes</taxon>
        <taxon>Streptosporangiales</taxon>
        <taxon>Streptosporangiaceae</taxon>
        <taxon>Nonomuraea</taxon>
    </lineage>
</organism>
<gene>
    <name evidence="2" type="ORF">ITP53_42450</name>
</gene>
<dbReference type="PANTHER" id="PTHR43135:SF3">
    <property type="entry name" value="ALPHA-D-RIBOSE 1-METHYLPHOSPHONATE 5-TRIPHOSPHATE DIPHOSPHATASE"/>
    <property type="match status" value="1"/>
</dbReference>
<feature type="domain" description="Amidohydrolase 3" evidence="1">
    <location>
        <begin position="299"/>
        <end position="376"/>
    </location>
</feature>
<dbReference type="EC" id="3.6.1.63" evidence="2"/>
<accession>A0A931F5K3</accession>
<dbReference type="InterPro" id="IPR051781">
    <property type="entry name" value="Metallo-dep_Hydrolase"/>
</dbReference>
<dbReference type="Gene3D" id="3.20.20.140">
    <property type="entry name" value="Metal-dependent hydrolases"/>
    <property type="match status" value="2"/>
</dbReference>
<dbReference type="Proteomes" id="UP000605361">
    <property type="component" value="Unassembled WGS sequence"/>
</dbReference>
<keyword evidence="3" id="KW-1185">Reference proteome</keyword>
<comment type="caution">
    <text evidence="2">The sequence shown here is derived from an EMBL/GenBank/DDBJ whole genome shotgun (WGS) entry which is preliminary data.</text>
</comment>